<dbReference type="STRING" id="425264.A0A3G2S117"/>
<keyword evidence="3" id="KW-0677">Repeat</keyword>
<evidence type="ECO:0000259" key="7">
    <source>
        <dbReference type="PROSITE" id="PS50102"/>
    </source>
</evidence>
<dbReference type="InterPro" id="IPR035979">
    <property type="entry name" value="RBD_domain_sf"/>
</dbReference>
<evidence type="ECO:0000256" key="5">
    <source>
        <dbReference type="ARBA" id="ARBA00023242"/>
    </source>
</evidence>
<keyword evidence="5" id="KW-0539">Nucleus</keyword>
<dbReference type="GO" id="GO:0071011">
    <property type="term" value="C:precatalytic spliceosome"/>
    <property type="evidence" value="ECO:0007669"/>
    <property type="project" value="TreeGrafter"/>
</dbReference>
<keyword evidence="9" id="KW-1185">Reference proteome</keyword>
<dbReference type="GO" id="GO:0005686">
    <property type="term" value="C:U2 snRNP"/>
    <property type="evidence" value="ECO:0007669"/>
    <property type="project" value="TreeGrafter"/>
</dbReference>
<dbReference type="SMART" id="SM00360">
    <property type="entry name" value="RRM"/>
    <property type="match status" value="2"/>
</dbReference>
<name>A0A3G2S117_MALR7</name>
<evidence type="ECO:0000256" key="3">
    <source>
        <dbReference type="ARBA" id="ARBA00022737"/>
    </source>
</evidence>
<dbReference type="FunFam" id="3.30.70.330:FF:000895">
    <property type="entry name" value="Hsh49p"/>
    <property type="match status" value="1"/>
</dbReference>
<dbReference type="CDD" id="cd12334">
    <property type="entry name" value="RRM1_SF3B4"/>
    <property type="match status" value="1"/>
</dbReference>
<evidence type="ECO:0000313" key="9">
    <source>
        <dbReference type="Proteomes" id="UP000269793"/>
    </source>
</evidence>
<dbReference type="Pfam" id="PF00076">
    <property type="entry name" value="RRM_1"/>
    <property type="match status" value="2"/>
</dbReference>
<evidence type="ECO:0000256" key="1">
    <source>
        <dbReference type="ARBA" id="ARBA00004123"/>
    </source>
</evidence>
<proteinExistence type="inferred from homology"/>
<evidence type="ECO:0000256" key="6">
    <source>
        <dbReference type="PROSITE-ProRule" id="PRU00176"/>
    </source>
</evidence>
<sequence length="230" mass="25346">MSRDLERNQEATCYIGNLDERVTDEIVWELMLQAGPIAHVYLPKDRISQMHQGYAFAEYQTKGDAEYSCRILNGIKLYGKPIRVNLSSNEKQEVDIGANLFVGNLDSGVDERLLYDTFATFGGVVGAPRIARDPTTNVSKNYGFVSFDSFEAADAAIESLNNQFLLNRPITVMYALRKDGKNGERHGSEAERLVAAQARKHHVLPTAQDAYGMPSASWPATSGNVLPGTG</sequence>
<accession>A0A3G2S117</accession>
<organism evidence="8 9">
    <name type="scientific">Malassezia restricta (strain ATCC 96810 / NBRC 103918 / CBS 7877)</name>
    <name type="common">Seborrheic dermatitis infection agent</name>
    <dbReference type="NCBI Taxonomy" id="425264"/>
    <lineage>
        <taxon>Eukaryota</taxon>
        <taxon>Fungi</taxon>
        <taxon>Dikarya</taxon>
        <taxon>Basidiomycota</taxon>
        <taxon>Ustilaginomycotina</taxon>
        <taxon>Malasseziomycetes</taxon>
        <taxon>Malasseziales</taxon>
        <taxon>Malasseziaceae</taxon>
        <taxon>Malassezia</taxon>
    </lineage>
</organism>
<dbReference type="GO" id="GO:0048026">
    <property type="term" value="P:positive regulation of mRNA splicing, via spliceosome"/>
    <property type="evidence" value="ECO:0007669"/>
    <property type="project" value="TreeGrafter"/>
</dbReference>
<dbReference type="InterPro" id="IPR000504">
    <property type="entry name" value="RRM_dom"/>
</dbReference>
<dbReference type="OrthoDB" id="10259687at2759"/>
<protein>
    <submittedName>
        <fullName evidence="8">Splicing factor 3B subunit 4</fullName>
    </submittedName>
</protein>
<dbReference type="PANTHER" id="PTHR48030">
    <property type="entry name" value="SPLICING FACTOR 3B SUBUNIT 4"/>
    <property type="match status" value="1"/>
</dbReference>
<comment type="similarity">
    <text evidence="2">Belongs to the SF3B4 family.</text>
</comment>
<dbReference type="GO" id="GO:0000398">
    <property type="term" value="P:mRNA splicing, via spliceosome"/>
    <property type="evidence" value="ECO:0007669"/>
    <property type="project" value="UniProtKB-ARBA"/>
</dbReference>
<evidence type="ECO:0000313" key="8">
    <source>
        <dbReference type="EMBL" id="AYO41743.1"/>
    </source>
</evidence>
<dbReference type="SUPFAM" id="SSF54928">
    <property type="entry name" value="RNA-binding domain, RBD"/>
    <property type="match status" value="1"/>
</dbReference>
<reference evidence="8 9" key="1">
    <citation type="submission" date="2018-10" db="EMBL/GenBank/DDBJ databases">
        <title>Complete genome sequence of Malassezia restricta CBS 7877.</title>
        <authorList>
            <person name="Morand S.C."/>
            <person name="Bertignac M."/>
            <person name="Iltis A."/>
            <person name="Kolder I."/>
            <person name="Pirovano W."/>
            <person name="Jourdain R."/>
            <person name="Clavaud C."/>
        </authorList>
    </citation>
    <scope>NUCLEOTIDE SEQUENCE [LARGE SCALE GENOMIC DNA]</scope>
    <source>
        <strain evidence="8 9">CBS 7877</strain>
    </source>
</reference>
<dbReference type="Gene3D" id="3.30.70.330">
    <property type="match status" value="2"/>
</dbReference>
<feature type="domain" description="RRM" evidence="7">
    <location>
        <begin position="98"/>
        <end position="177"/>
    </location>
</feature>
<dbReference type="InterPro" id="IPR012677">
    <property type="entry name" value="Nucleotide-bd_a/b_plait_sf"/>
</dbReference>
<dbReference type="AlphaFoldDB" id="A0A3G2S117"/>
<dbReference type="InterPro" id="IPR034158">
    <property type="entry name" value="SF3B4_RRM1"/>
</dbReference>
<dbReference type="GO" id="GO:0003723">
    <property type="term" value="F:RNA binding"/>
    <property type="evidence" value="ECO:0007669"/>
    <property type="project" value="UniProtKB-UniRule"/>
</dbReference>
<comment type="subcellular location">
    <subcellularLocation>
        <location evidence="1">Nucleus</location>
    </subcellularLocation>
</comment>
<dbReference type="CDD" id="cd12335">
    <property type="entry name" value="RRM2_SF3B4"/>
    <property type="match status" value="1"/>
</dbReference>
<dbReference type="InterPro" id="IPR034159">
    <property type="entry name" value="SF3B4_RRM2"/>
</dbReference>
<evidence type="ECO:0000256" key="2">
    <source>
        <dbReference type="ARBA" id="ARBA00008363"/>
    </source>
</evidence>
<keyword evidence="4 6" id="KW-0694">RNA-binding</keyword>
<dbReference type="InterPro" id="IPR052084">
    <property type="entry name" value="SF3B4_spliceosome_assoc"/>
</dbReference>
<feature type="domain" description="RRM" evidence="7">
    <location>
        <begin position="11"/>
        <end position="89"/>
    </location>
</feature>
<dbReference type="GO" id="GO:0005730">
    <property type="term" value="C:nucleolus"/>
    <property type="evidence" value="ECO:0007669"/>
    <property type="project" value="TreeGrafter"/>
</dbReference>
<dbReference type="VEuPathDB" id="FungiDB:DNF11_0793"/>
<dbReference type="PROSITE" id="PS50102">
    <property type="entry name" value="RRM"/>
    <property type="match status" value="2"/>
</dbReference>
<dbReference type="FunFam" id="3.30.70.330:FF:000505">
    <property type="entry name" value="Splicing factor 3B subunit 4"/>
    <property type="match status" value="1"/>
</dbReference>
<dbReference type="EMBL" id="CP033149">
    <property type="protein sequence ID" value="AYO41743.1"/>
    <property type="molecule type" value="Genomic_DNA"/>
</dbReference>
<dbReference type="Proteomes" id="UP000269793">
    <property type="component" value="Chromosome II"/>
</dbReference>
<dbReference type="PANTHER" id="PTHR48030:SF3">
    <property type="entry name" value="SPLICING FACTOR 3B SUBUNIT 4"/>
    <property type="match status" value="1"/>
</dbReference>
<gene>
    <name evidence="8" type="primary">SF3B4</name>
    <name evidence="8" type="ORF">DNF11_0793</name>
</gene>
<evidence type="ECO:0000256" key="4">
    <source>
        <dbReference type="ARBA" id="ARBA00022884"/>
    </source>
</evidence>